<evidence type="ECO:0000256" key="1">
    <source>
        <dbReference type="SAM" id="MobiDB-lite"/>
    </source>
</evidence>
<gene>
    <name evidence="2" type="ORF">rCG_64413</name>
</gene>
<organism evidence="2 3">
    <name type="scientific">Rattus norvegicus</name>
    <name type="common">Rat</name>
    <dbReference type="NCBI Taxonomy" id="10116"/>
    <lineage>
        <taxon>Eukaryota</taxon>
        <taxon>Metazoa</taxon>
        <taxon>Chordata</taxon>
        <taxon>Craniata</taxon>
        <taxon>Vertebrata</taxon>
        <taxon>Euteleostomi</taxon>
        <taxon>Mammalia</taxon>
        <taxon>Eutheria</taxon>
        <taxon>Euarchontoglires</taxon>
        <taxon>Glires</taxon>
        <taxon>Rodentia</taxon>
        <taxon>Myomorpha</taxon>
        <taxon>Muroidea</taxon>
        <taxon>Muridae</taxon>
        <taxon>Murinae</taxon>
        <taxon>Rattus</taxon>
    </lineage>
</organism>
<reference evidence="3" key="1">
    <citation type="submission" date="2005-09" db="EMBL/GenBank/DDBJ databases">
        <authorList>
            <person name="Mural R.J."/>
            <person name="Li P.W."/>
            <person name="Adams M.D."/>
            <person name="Amanatides P.G."/>
            <person name="Baden-Tillson H."/>
            <person name="Barnstead M."/>
            <person name="Chin S.H."/>
            <person name="Dew I."/>
            <person name="Evans C.A."/>
            <person name="Ferriera S."/>
            <person name="Flanigan M."/>
            <person name="Fosler C."/>
            <person name="Glodek A."/>
            <person name="Gu Z."/>
            <person name="Holt R.A."/>
            <person name="Jennings D."/>
            <person name="Kraft C.L."/>
            <person name="Lu F."/>
            <person name="Nguyen T."/>
            <person name="Nusskern D.R."/>
            <person name="Pfannkoch C.M."/>
            <person name="Sitter C."/>
            <person name="Sutton G.G."/>
            <person name="Venter J.C."/>
            <person name="Wang Z."/>
            <person name="Woodage T."/>
            <person name="Zheng X.H."/>
            <person name="Zhong F."/>
        </authorList>
    </citation>
    <scope>NUCLEOTIDE SEQUENCE [LARGE SCALE GENOMIC DNA]</scope>
    <source>
        <strain>BN</strain>
        <strain evidence="3">Sprague-Dawley</strain>
    </source>
</reference>
<evidence type="ECO:0000313" key="3">
    <source>
        <dbReference type="Proteomes" id="UP000234681"/>
    </source>
</evidence>
<protein>
    <submittedName>
        <fullName evidence="2">RCG64413</fullName>
    </submittedName>
</protein>
<dbReference type="Proteomes" id="UP000234681">
    <property type="component" value="Chromosome 4"/>
</dbReference>
<evidence type="ECO:0000313" key="2">
    <source>
        <dbReference type="EMBL" id="EDM15427.1"/>
    </source>
</evidence>
<proteinExistence type="predicted"/>
<sequence length="25" mass="2904">MATTCPEHQLKSEETSWSPHCSERE</sequence>
<feature type="region of interest" description="Disordered" evidence="1">
    <location>
        <begin position="1"/>
        <end position="25"/>
    </location>
</feature>
<dbReference type="EMBL" id="CH473959">
    <property type="protein sequence ID" value="EDM15427.1"/>
    <property type="molecule type" value="Genomic_DNA"/>
</dbReference>
<dbReference type="AlphaFoldDB" id="A6IEZ0"/>
<accession>A6IEZ0</accession>
<name>A6IEZ0_RAT</name>